<evidence type="ECO:0000313" key="6">
    <source>
        <dbReference type="Proteomes" id="UP001642409"/>
    </source>
</evidence>
<dbReference type="GO" id="GO:0005544">
    <property type="term" value="F:calcium-dependent phospholipid binding"/>
    <property type="evidence" value="ECO:0007669"/>
    <property type="project" value="InterPro"/>
</dbReference>
<name>A0AA86Q0Y1_9EUKA</name>
<dbReference type="InterPro" id="IPR037104">
    <property type="entry name" value="Annexin_sf"/>
</dbReference>
<dbReference type="InterPro" id="IPR018502">
    <property type="entry name" value="Annexin_repeat"/>
</dbReference>
<keyword evidence="6" id="KW-1185">Reference proteome</keyword>
<keyword evidence="3" id="KW-0041">Annexin</keyword>
<reference evidence="5 6" key="2">
    <citation type="submission" date="2024-07" db="EMBL/GenBank/DDBJ databases">
        <authorList>
            <person name="Akdeniz Z."/>
        </authorList>
    </citation>
    <scope>NUCLEOTIDE SEQUENCE [LARGE SCALE GENOMIC DNA]</scope>
</reference>
<dbReference type="Proteomes" id="UP001642409">
    <property type="component" value="Unassembled WGS sequence"/>
</dbReference>
<dbReference type="EMBL" id="CAXDID020000387">
    <property type="protein sequence ID" value="CAL6085626.1"/>
    <property type="molecule type" value="Genomic_DNA"/>
</dbReference>
<sequence length="328" mass="37522">MYSNNQLNLDIIQNECQNAPNPFLPTEFTTNKDELNRQLLSVRADQLKTVVESNVNSDQQILQTVYQYTNSERVQIASEYQAKYVSSLASDIKKSASTLSFILESAFQDRYLFWAQQIHGIANNSKPNEKFLISLVLLMSDTDVVQVNTHYKTLYNMDLKKAISQGTPDSDWAQLLQTWVICENDKEMEPEATADHFYQAAKGFGTDVNMFVHLLCSCTGSCFKLVCEAYQKKYKKSLYKVIEKEFKGTNEFAFLLAHEFLVNPAEGVAFALKQGCREQNMMLIATTLIHSEKYIETIKMAYTRLGDLQQDIAKYGKYVEIVSKMWGL</sequence>
<evidence type="ECO:0000313" key="5">
    <source>
        <dbReference type="EMBL" id="CAL6085626.1"/>
    </source>
</evidence>
<comment type="similarity">
    <text evidence="1">Belongs to the annexin family.</text>
</comment>
<dbReference type="AlphaFoldDB" id="A0AA86Q0Y1"/>
<proteinExistence type="inferred from homology"/>
<dbReference type="PANTHER" id="PTHR10502">
    <property type="entry name" value="ANNEXIN"/>
    <property type="match status" value="1"/>
</dbReference>
<dbReference type="PANTHER" id="PTHR10502:SF102">
    <property type="entry name" value="ANNEXIN B11"/>
    <property type="match status" value="1"/>
</dbReference>
<organism evidence="4">
    <name type="scientific">Hexamita inflata</name>
    <dbReference type="NCBI Taxonomy" id="28002"/>
    <lineage>
        <taxon>Eukaryota</taxon>
        <taxon>Metamonada</taxon>
        <taxon>Diplomonadida</taxon>
        <taxon>Hexamitidae</taxon>
        <taxon>Hexamitinae</taxon>
        <taxon>Hexamita</taxon>
    </lineage>
</organism>
<evidence type="ECO:0000256" key="3">
    <source>
        <dbReference type="ARBA" id="ARBA00023216"/>
    </source>
</evidence>
<dbReference type="SUPFAM" id="SSF47874">
    <property type="entry name" value="Annexin"/>
    <property type="match status" value="1"/>
</dbReference>
<dbReference type="GO" id="GO:0005737">
    <property type="term" value="C:cytoplasm"/>
    <property type="evidence" value="ECO:0007669"/>
    <property type="project" value="TreeGrafter"/>
</dbReference>
<reference evidence="4" key="1">
    <citation type="submission" date="2023-06" db="EMBL/GenBank/DDBJ databases">
        <authorList>
            <person name="Kurt Z."/>
        </authorList>
    </citation>
    <scope>NUCLEOTIDE SEQUENCE</scope>
</reference>
<gene>
    <name evidence="4" type="ORF">HINF_LOCUS37371</name>
    <name evidence="5" type="ORF">HINF_LOCUS62773</name>
</gene>
<accession>A0AA86Q0Y1</accession>
<dbReference type="GO" id="GO:0005509">
    <property type="term" value="F:calcium ion binding"/>
    <property type="evidence" value="ECO:0007669"/>
    <property type="project" value="InterPro"/>
</dbReference>
<comment type="caution">
    <text evidence="4">The sequence shown here is derived from an EMBL/GenBank/DDBJ whole genome shotgun (WGS) entry which is preliminary data.</text>
</comment>
<evidence type="ECO:0000313" key="4">
    <source>
        <dbReference type="EMBL" id="CAI9949726.1"/>
    </source>
</evidence>
<dbReference type="EMBL" id="CATOUU010000803">
    <property type="protein sequence ID" value="CAI9949726.1"/>
    <property type="molecule type" value="Genomic_DNA"/>
</dbReference>
<dbReference type="Gene3D" id="1.10.220.10">
    <property type="entry name" value="Annexin"/>
    <property type="match status" value="3"/>
</dbReference>
<keyword evidence="2" id="KW-0677">Repeat</keyword>
<dbReference type="GO" id="GO:0005886">
    <property type="term" value="C:plasma membrane"/>
    <property type="evidence" value="ECO:0007669"/>
    <property type="project" value="TreeGrafter"/>
</dbReference>
<protein>
    <submittedName>
        <fullName evidence="4">Annexin</fullName>
    </submittedName>
</protein>
<evidence type="ECO:0000256" key="2">
    <source>
        <dbReference type="ARBA" id="ARBA00022737"/>
    </source>
</evidence>
<evidence type="ECO:0000256" key="1">
    <source>
        <dbReference type="ARBA" id="ARBA00007831"/>
    </source>
</evidence>
<dbReference type="GO" id="GO:0001786">
    <property type="term" value="F:phosphatidylserine binding"/>
    <property type="evidence" value="ECO:0007669"/>
    <property type="project" value="TreeGrafter"/>
</dbReference>
<dbReference type="Pfam" id="PF00191">
    <property type="entry name" value="Annexin"/>
    <property type="match status" value="1"/>
</dbReference>
<dbReference type="PROSITE" id="PS51897">
    <property type="entry name" value="ANNEXIN_2"/>
    <property type="match status" value="1"/>
</dbReference>